<dbReference type="EMBL" id="FOBV01000025">
    <property type="protein sequence ID" value="SEN12659.1"/>
    <property type="molecule type" value="Genomic_DNA"/>
</dbReference>
<accession>A0A1H8DZB0</accession>
<dbReference type="Proteomes" id="UP000199450">
    <property type="component" value="Unassembled WGS sequence"/>
</dbReference>
<keyword evidence="2" id="KW-1185">Reference proteome</keyword>
<name>A0A1H8DZB0_9FLAO</name>
<evidence type="ECO:0000313" key="1">
    <source>
        <dbReference type="EMBL" id="SEN12659.1"/>
    </source>
</evidence>
<feature type="non-terminal residue" evidence="1">
    <location>
        <position position="44"/>
    </location>
</feature>
<sequence>MNHLKTGNTYFAQGSYKSYKFGEKELQEFGAYDFGARMYMQDIG</sequence>
<dbReference type="AlphaFoldDB" id="A0A1H8DZB0"/>
<organism evidence="1 2">
    <name type="scientific">Chryseobacterium taichungense</name>
    <dbReference type="NCBI Taxonomy" id="295069"/>
    <lineage>
        <taxon>Bacteria</taxon>
        <taxon>Pseudomonadati</taxon>
        <taxon>Bacteroidota</taxon>
        <taxon>Flavobacteriia</taxon>
        <taxon>Flavobacteriales</taxon>
        <taxon>Weeksellaceae</taxon>
        <taxon>Chryseobacterium group</taxon>
        <taxon>Chryseobacterium</taxon>
    </lineage>
</organism>
<reference evidence="2" key="1">
    <citation type="submission" date="2016-10" db="EMBL/GenBank/DDBJ databases">
        <authorList>
            <person name="Varghese N."/>
            <person name="Submissions S."/>
        </authorList>
    </citation>
    <scope>NUCLEOTIDE SEQUENCE [LARGE SCALE GENOMIC DNA]</scope>
    <source>
        <strain evidence="2">DSM 17453</strain>
    </source>
</reference>
<dbReference type="STRING" id="295069.SAMN05421856_1251"/>
<protein>
    <submittedName>
        <fullName evidence="1">Uncharacterized protein</fullName>
    </submittedName>
</protein>
<gene>
    <name evidence="1" type="ORF">SAMN05421856_1251</name>
</gene>
<proteinExistence type="predicted"/>
<evidence type="ECO:0000313" key="2">
    <source>
        <dbReference type="Proteomes" id="UP000199450"/>
    </source>
</evidence>